<sequence length="336" mass="38573">MSDESKEFKTNAFIIFSHIYVHLLSPYPSRLKTPPLFVALQGPQGSGKTSLSQRVTEMLSEDNGDHAPIRVASLSVDDLYLPHTQLKALAAAHPNNPFLRGRGLPGTHDITLGLSLFRSLKNINLSQTNEIRIPRFDKSLFDGEGDRLPESEWTSVQGPLDVVLLEGWCVGFYPQSRRYIEERINEVPFGLDGMFDTSAYSLEHVFDANERLAEYTQWWDLFDICVQISPQPMNPFVPIYKWRLEQEHEMKAKNDGQGMTDEQVKMFVDRYIPGYHFFLGGVTTGGYDQRTGSRLIPPWLQDEPSPPSWKHPPARCLRMIIDQNRRTREIAYCRRE</sequence>
<comment type="caution">
    <text evidence="1">The sequence shown here is derived from an EMBL/GenBank/DDBJ whole genome shotgun (WGS) entry which is preliminary data.</text>
</comment>
<keyword evidence="2" id="KW-1185">Reference proteome</keyword>
<reference evidence="1" key="1">
    <citation type="submission" date="2021-03" db="EMBL/GenBank/DDBJ databases">
        <title>Evolutionary priming and transition to the ectomycorrhizal habit in an iconic lineage of mushroom-forming fungi: is preadaptation a requirement?</title>
        <authorList>
            <consortium name="DOE Joint Genome Institute"/>
            <person name="Looney B.P."/>
            <person name="Miyauchi S."/>
            <person name="Morin E."/>
            <person name="Drula E."/>
            <person name="Courty P.E."/>
            <person name="Chicoki N."/>
            <person name="Fauchery L."/>
            <person name="Kohler A."/>
            <person name="Kuo A."/>
            <person name="LaButti K."/>
            <person name="Pangilinan J."/>
            <person name="Lipzen A."/>
            <person name="Riley R."/>
            <person name="Andreopoulos W."/>
            <person name="He G."/>
            <person name="Johnson J."/>
            <person name="Barry K.W."/>
            <person name="Grigoriev I.V."/>
            <person name="Nagy L."/>
            <person name="Hibbett D."/>
            <person name="Henrissat B."/>
            <person name="Matheny P.B."/>
            <person name="Labbe J."/>
            <person name="Martin A.F."/>
        </authorList>
    </citation>
    <scope>NUCLEOTIDE SEQUENCE</scope>
    <source>
        <strain evidence="1">BPL698</strain>
    </source>
</reference>
<dbReference type="Proteomes" id="UP001207468">
    <property type="component" value="Unassembled WGS sequence"/>
</dbReference>
<dbReference type="EMBL" id="JAGFNK010000247">
    <property type="protein sequence ID" value="KAI9455646.1"/>
    <property type="molecule type" value="Genomic_DNA"/>
</dbReference>
<evidence type="ECO:0000313" key="2">
    <source>
        <dbReference type="Proteomes" id="UP001207468"/>
    </source>
</evidence>
<accession>A0ACC0U0Z4</accession>
<evidence type="ECO:0000313" key="1">
    <source>
        <dbReference type="EMBL" id="KAI9455646.1"/>
    </source>
</evidence>
<keyword evidence="1" id="KW-0378">Hydrolase</keyword>
<name>A0ACC0U0Z4_9AGAM</name>
<protein>
    <submittedName>
        <fullName evidence="1">P-loop containing nucleoside triphosphate hydrolase protein</fullName>
    </submittedName>
</protein>
<gene>
    <name evidence="1" type="ORF">F5148DRAFT_984705</name>
</gene>
<organism evidence="1 2">
    <name type="scientific">Russula earlei</name>
    <dbReference type="NCBI Taxonomy" id="71964"/>
    <lineage>
        <taxon>Eukaryota</taxon>
        <taxon>Fungi</taxon>
        <taxon>Dikarya</taxon>
        <taxon>Basidiomycota</taxon>
        <taxon>Agaricomycotina</taxon>
        <taxon>Agaricomycetes</taxon>
        <taxon>Russulales</taxon>
        <taxon>Russulaceae</taxon>
        <taxon>Russula</taxon>
    </lineage>
</organism>
<proteinExistence type="predicted"/>